<dbReference type="PATRIC" id="fig|155920.8.peg.1430"/>
<feature type="binding site" evidence="12">
    <location>
        <position position="121"/>
    </location>
    <ligand>
        <name>5-methyltetrahydropteroyltri-L-glutamate</name>
        <dbReference type="ChEBI" id="CHEBI:58207"/>
    </ligand>
</feature>
<evidence type="ECO:0000259" key="15">
    <source>
        <dbReference type="Pfam" id="PF01717"/>
    </source>
</evidence>
<dbReference type="EC" id="2.1.1.14" evidence="11"/>
<evidence type="ECO:0000256" key="8">
    <source>
        <dbReference type="ARBA" id="ARBA00022737"/>
    </source>
</evidence>
<dbReference type="NCBIfam" id="NF003556">
    <property type="entry name" value="PRK05222.1"/>
    <property type="match status" value="1"/>
</dbReference>
<feature type="binding site" evidence="11">
    <location>
        <position position="670"/>
    </location>
    <ligand>
        <name>Zn(2+)</name>
        <dbReference type="ChEBI" id="CHEBI:29105"/>
        <note>catalytic</note>
    </ligand>
</feature>
<gene>
    <name evidence="11" type="primary">metE</name>
    <name evidence="17" type="ORF">D934_06095</name>
</gene>
<comment type="catalytic activity">
    <reaction evidence="11">
        <text>5-methyltetrahydropteroyltri-L-glutamate + L-homocysteine = tetrahydropteroyltri-L-glutamate + L-methionine</text>
        <dbReference type="Rhea" id="RHEA:21196"/>
        <dbReference type="ChEBI" id="CHEBI:57844"/>
        <dbReference type="ChEBI" id="CHEBI:58140"/>
        <dbReference type="ChEBI" id="CHEBI:58199"/>
        <dbReference type="ChEBI" id="CHEBI:58207"/>
        <dbReference type="EC" id="2.1.1.14"/>
    </reaction>
</comment>
<comment type="cofactor">
    <cofactor evidence="11">
        <name>Zn(2+)</name>
        <dbReference type="ChEBI" id="CHEBI:29105"/>
    </cofactor>
    <text evidence="11">Binds 1 zinc ion per subunit.</text>
</comment>
<evidence type="ECO:0000256" key="14">
    <source>
        <dbReference type="PIRSR" id="PIRSR000382-3"/>
    </source>
</evidence>
<dbReference type="FunFam" id="3.20.20.210:FF:000002">
    <property type="entry name" value="5-methyltetrahydropteroyltriglutamate--homocysteine methyltransferase"/>
    <property type="match status" value="1"/>
</dbReference>
<feature type="binding site" evidence="13">
    <location>
        <position position="670"/>
    </location>
    <ligand>
        <name>Zn(2+)</name>
        <dbReference type="ChEBI" id="CHEBI:29105"/>
        <label>1</label>
        <note>catalytic</note>
    </ligand>
</feature>
<feature type="binding site" evidence="11">
    <location>
        <position position="646"/>
    </location>
    <ligand>
        <name>Zn(2+)</name>
        <dbReference type="ChEBI" id="CHEBI:29105"/>
        <note>catalytic</note>
    </ligand>
</feature>
<feature type="active site" description="Proton donor" evidence="11 14">
    <location>
        <position position="699"/>
    </location>
</feature>
<accession>A0A060H3R9</accession>
<feature type="binding site" evidence="11">
    <location>
        <position position="489"/>
    </location>
    <ligand>
        <name>L-homocysteine</name>
        <dbReference type="ChEBI" id="CHEBI:58199"/>
    </ligand>
</feature>
<feature type="domain" description="Cobalamin-independent methionine synthase MetE C-terminal/archaeal" evidence="15">
    <location>
        <begin position="432"/>
        <end position="753"/>
    </location>
</feature>
<feature type="binding site" evidence="11 12">
    <location>
        <begin position="436"/>
        <end position="438"/>
    </location>
    <ligand>
        <name>L-methionine</name>
        <dbReference type="ChEBI" id="CHEBI:57844"/>
    </ligand>
</feature>
<dbReference type="CDD" id="cd03312">
    <property type="entry name" value="CIMS_N_terminal_like"/>
    <property type="match status" value="1"/>
</dbReference>
<organism evidence="17 18">
    <name type="scientific">Xylella fastidiosa subsp. sandyi Ann-1</name>
    <dbReference type="NCBI Taxonomy" id="155920"/>
    <lineage>
        <taxon>Bacteria</taxon>
        <taxon>Pseudomonadati</taxon>
        <taxon>Pseudomonadota</taxon>
        <taxon>Gammaproteobacteria</taxon>
        <taxon>Lysobacterales</taxon>
        <taxon>Lysobacteraceae</taxon>
        <taxon>Xylella</taxon>
    </lineage>
</organism>
<dbReference type="NCBIfam" id="TIGR01371">
    <property type="entry name" value="met_syn_B12ind"/>
    <property type="match status" value="1"/>
</dbReference>
<dbReference type="HAMAP" id="MF_00172">
    <property type="entry name" value="Meth_synth"/>
    <property type="match status" value="1"/>
</dbReference>
<feature type="domain" description="Cobalamin-independent methionine synthase MetE N-terminal" evidence="16">
    <location>
        <begin position="5"/>
        <end position="310"/>
    </location>
</feature>
<reference evidence="17 18" key="1">
    <citation type="submission" date="2013-08" db="EMBL/GenBank/DDBJ databases">
        <authorList>
            <person name="Stouthamer R."/>
            <person name="Nunney L."/>
        </authorList>
    </citation>
    <scope>NUCLEOTIDE SEQUENCE [LARGE SCALE GENOMIC DNA]</scope>
    <source>
        <strain evidence="18">ann-1</strain>
    </source>
</reference>
<keyword evidence="8 11" id="KW-0677">Repeat</keyword>
<evidence type="ECO:0000256" key="13">
    <source>
        <dbReference type="PIRSR" id="PIRSR000382-2"/>
    </source>
</evidence>
<sequence>MTIVTNLGFPRIGARRELKRALESHWRGETDATQLQHTARELRARHWRLQRDAGVDLPPSNDFSLYDHVLDTAFLFDAIPQRYRGLVDADPLAGYFAMARGRQADNIDLHALEMTKWFDTNYHYLVPELHRDQHFALRGNKPIAEFEEALALGITTRPVLLGPVSFLLLSKTVDGSNRLDLLERLLPVYTQLLRQLQESGAEWVQIDEPTLVLDLDAQTQQAFRKTYATLNQGPRPKLLLTSYFGPLGDNIELALQLPADGLHIDLVRGTEQLDAVLNTLPAGRVLSAGLVNGRNIWRTALDNALTLARYAQGSVDKDHLWLAPSCSLLHVPVDLEQEKNLDADVRNWLAFAKQKLGELRVLADALDNKPEAETALTQTRQALEARRQSPKVHRPDVAQRLAALTPDTIRRNTAYPQRSQAQQHTLNLPAYPTTTIGSFPQTLAVREARAQFKSGKLSESDYEAFLKAETERCVRTQEEIGLDVLVHGEFERNDMVEYFGEQLDGFIFTKLGWVQSYGSRCVKPPIIYGDVVRPAPMTVTWSAYAQSLTDKPMKGMLTGPVTMLQWSFVRDDQERAQTCRQIALALRDEVQDLEKAGIKVIQIDEPAIREGLPLRRGEWADYLNWAVESFRIASSNVHDTTQIHTHMCYSEFNDIIEAVAALDADVISIETSRSRMELLDAFVKFRYPNAIGPGVYDIHSPRVPKEEEMVLLLKKARAVLPSEQLWVNPDCGLKTRGWKETRAALQTMVHAAQRLRAE</sequence>
<feature type="binding site" evidence="12">
    <location>
        <position position="19"/>
    </location>
    <ligand>
        <name>5-methyltetrahydropteroyltri-L-glutamate</name>
        <dbReference type="ChEBI" id="CHEBI:58207"/>
    </ligand>
</feature>
<dbReference type="FunFam" id="3.20.20.210:FF:000003">
    <property type="entry name" value="5-methyltetrahydropteroyltriglutamate--homocysteine methyltransferase"/>
    <property type="match status" value="1"/>
</dbReference>
<feature type="binding site" evidence="11 12">
    <location>
        <position position="566"/>
    </location>
    <ligand>
        <name>5-methyltetrahydropteroyltri-L-glutamate</name>
        <dbReference type="ChEBI" id="CHEBI:58207"/>
    </ligand>
</feature>
<dbReference type="Pfam" id="PF08267">
    <property type="entry name" value="Meth_synt_1"/>
    <property type="match status" value="1"/>
</dbReference>
<evidence type="ECO:0000256" key="1">
    <source>
        <dbReference type="ARBA" id="ARBA00002777"/>
    </source>
</evidence>
<feature type="binding site" evidence="11">
    <location>
        <begin position="16"/>
        <end position="19"/>
    </location>
    <ligand>
        <name>5-methyltetrahydropteroyltri-L-glutamate</name>
        <dbReference type="ChEBI" id="CHEBI:58207"/>
    </ligand>
</feature>
<dbReference type="GO" id="GO:0003871">
    <property type="term" value="F:5-methyltetrahydropteroyltriglutamate-homocysteine S-methyltransferase activity"/>
    <property type="evidence" value="ECO:0007669"/>
    <property type="project" value="UniProtKB-UniRule"/>
</dbReference>
<feature type="binding site" evidence="11">
    <location>
        <position position="731"/>
    </location>
    <ligand>
        <name>Zn(2+)</name>
        <dbReference type="ChEBI" id="CHEBI:29105"/>
        <note>catalytic</note>
    </ligand>
</feature>
<keyword evidence="9 11" id="KW-0862">Zinc</keyword>
<comment type="function">
    <text evidence="1 11">Catalyzes the transfer of a methyl group from 5-methyltetrahydrofolate to homocysteine resulting in methionine formation.</text>
</comment>
<evidence type="ECO:0000256" key="12">
    <source>
        <dbReference type="PIRSR" id="PIRSR000382-1"/>
    </source>
</evidence>
<name>A0A060H3R9_XYLFS</name>
<dbReference type="UniPathway" id="UPA00051">
    <property type="reaction ID" value="UER00082"/>
</dbReference>
<dbReference type="PANTHER" id="PTHR30519">
    <property type="entry name" value="5-METHYLTETRAHYDROPTEROYLTRIGLUTAMATE--HOMOCYSTEINE METHYLTRANSFERASE"/>
    <property type="match status" value="1"/>
</dbReference>
<dbReference type="InterPro" id="IPR038071">
    <property type="entry name" value="UROD/MetE-like_sf"/>
</dbReference>
<keyword evidence="10 11" id="KW-0486">Methionine biosynthesis</keyword>
<feature type="binding site" evidence="11 12">
    <location>
        <position position="604"/>
    </location>
    <ligand>
        <name>L-methionine</name>
        <dbReference type="ChEBI" id="CHEBI:57844"/>
    </ligand>
</feature>
<feature type="binding site" evidence="11">
    <location>
        <position position="610"/>
    </location>
    <ligand>
        <name>5-methyltetrahydropteroyltri-L-glutamate</name>
        <dbReference type="ChEBI" id="CHEBI:58207"/>
    </ligand>
</feature>
<evidence type="ECO:0000256" key="2">
    <source>
        <dbReference type="ARBA" id="ARBA00004681"/>
    </source>
</evidence>
<evidence type="ECO:0000256" key="10">
    <source>
        <dbReference type="ARBA" id="ARBA00023167"/>
    </source>
</evidence>
<evidence type="ECO:0000256" key="7">
    <source>
        <dbReference type="ARBA" id="ARBA00022723"/>
    </source>
</evidence>
<evidence type="ECO:0000256" key="11">
    <source>
        <dbReference type="HAMAP-Rule" id="MF_00172"/>
    </source>
</evidence>
<dbReference type="KEGG" id="xfs:D934_06095"/>
<evidence type="ECO:0000256" key="6">
    <source>
        <dbReference type="ARBA" id="ARBA00022679"/>
    </source>
</evidence>
<evidence type="ECO:0000256" key="4">
    <source>
        <dbReference type="ARBA" id="ARBA00022603"/>
    </source>
</evidence>
<dbReference type="InterPro" id="IPR013215">
    <property type="entry name" value="Cbl-indep_Met_Synth_N"/>
</dbReference>
<comment type="cofactor">
    <cofactor evidence="13">
        <name>Zn(2+)</name>
        <dbReference type="ChEBI" id="CHEBI:29105"/>
    </cofactor>
    <text evidence="13">Binds 2 Zn(2+) ions per subunit.</text>
</comment>
<dbReference type="Proteomes" id="UP000027215">
    <property type="component" value="Chromosome"/>
</dbReference>
<dbReference type="RefSeq" id="WP_024749154.1">
    <property type="nucleotide sequence ID" value="NZ_CP006696.1"/>
</dbReference>
<dbReference type="InterPro" id="IPR006276">
    <property type="entry name" value="Cobalamin-indep_Met_synthase"/>
</dbReference>
<evidence type="ECO:0000313" key="17">
    <source>
        <dbReference type="EMBL" id="AIC09930.1"/>
    </source>
</evidence>
<evidence type="ECO:0000256" key="3">
    <source>
        <dbReference type="ARBA" id="ARBA00009553"/>
    </source>
</evidence>
<dbReference type="GO" id="GO:0008270">
    <property type="term" value="F:zinc ion binding"/>
    <property type="evidence" value="ECO:0007669"/>
    <property type="project" value="InterPro"/>
</dbReference>
<dbReference type="PIRSF" id="PIRSF000382">
    <property type="entry name" value="MeTrfase_B12_ind"/>
    <property type="match status" value="1"/>
</dbReference>
<keyword evidence="6 11" id="KW-0808">Transferase</keyword>
<dbReference type="GO" id="GO:0032259">
    <property type="term" value="P:methylation"/>
    <property type="evidence" value="ECO:0007669"/>
    <property type="project" value="UniProtKB-KW"/>
</dbReference>
<feature type="binding site" evidence="11 12">
    <location>
        <position position="604"/>
    </location>
    <ligand>
        <name>L-homocysteine</name>
        <dbReference type="ChEBI" id="CHEBI:58199"/>
    </ligand>
</feature>
<feature type="binding site" evidence="11 12">
    <location>
        <begin position="436"/>
        <end position="438"/>
    </location>
    <ligand>
        <name>L-homocysteine</name>
        <dbReference type="ChEBI" id="CHEBI:58199"/>
    </ligand>
</feature>
<feature type="binding site" evidence="11 12">
    <location>
        <begin position="520"/>
        <end position="521"/>
    </location>
    <ligand>
        <name>5-methyltetrahydropteroyltri-L-glutamate</name>
        <dbReference type="ChEBI" id="CHEBI:58207"/>
    </ligand>
</feature>
<keyword evidence="7 11" id="KW-0479">Metal-binding</keyword>
<feature type="binding site" evidence="13">
    <location>
        <position position="731"/>
    </location>
    <ligand>
        <name>Zn(2+)</name>
        <dbReference type="ChEBI" id="CHEBI:29105"/>
        <label>1</label>
        <note>catalytic</note>
    </ligand>
</feature>
<dbReference type="HOGENOM" id="CLU_013175_0_0_6"/>
<dbReference type="InterPro" id="IPR002629">
    <property type="entry name" value="Met_Synth_C/arc"/>
</dbReference>
<dbReference type="Gene3D" id="3.20.20.210">
    <property type="match status" value="2"/>
</dbReference>
<dbReference type="SUPFAM" id="SSF51726">
    <property type="entry name" value="UROD/MetE-like"/>
    <property type="match status" value="2"/>
</dbReference>
<dbReference type="AlphaFoldDB" id="A0A060H3R9"/>
<keyword evidence="4 11" id="KW-0489">Methyltransferase</keyword>
<dbReference type="EMBL" id="CP006696">
    <property type="protein sequence ID" value="AIC09930.1"/>
    <property type="molecule type" value="Genomic_DNA"/>
</dbReference>
<comment type="pathway">
    <text evidence="2 11">Amino-acid biosynthesis; L-methionine biosynthesis via de novo pathway; L-methionine from L-homocysteine (MetE route): step 1/1.</text>
</comment>
<keyword evidence="5 11" id="KW-0028">Amino-acid biosynthesis</keyword>
<feature type="binding site" evidence="13">
    <location>
        <position position="648"/>
    </location>
    <ligand>
        <name>Zn(2+)</name>
        <dbReference type="ChEBI" id="CHEBI:29105"/>
        <label>1</label>
        <note>catalytic</note>
    </ligand>
</feature>
<protein>
    <recommendedName>
        <fullName evidence="11">5-methyltetrahydropteroyltriglutamate--homocysteine methyltransferase</fullName>
        <ecNumber evidence="11">2.1.1.14</ecNumber>
    </recommendedName>
    <alternativeName>
        <fullName evidence="11">Cobalamin-independent methionine synthase</fullName>
    </alternativeName>
    <alternativeName>
        <fullName evidence="11">Methionine synthase, vitamin-B12 independent isozyme</fullName>
    </alternativeName>
</protein>
<feature type="binding site" evidence="11">
    <location>
        <position position="648"/>
    </location>
    <ligand>
        <name>Zn(2+)</name>
        <dbReference type="ChEBI" id="CHEBI:29105"/>
        <note>catalytic</note>
    </ligand>
</feature>
<feature type="binding site" evidence="11 12">
    <location>
        <position position="489"/>
    </location>
    <ligand>
        <name>L-methionine</name>
        <dbReference type="ChEBI" id="CHEBI:57844"/>
    </ligand>
</feature>
<evidence type="ECO:0000313" key="18">
    <source>
        <dbReference type="Proteomes" id="UP000027215"/>
    </source>
</evidence>
<evidence type="ECO:0000256" key="9">
    <source>
        <dbReference type="ARBA" id="ARBA00022833"/>
    </source>
</evidence>
<evidence type="ECO:0000259" key="16">
    <source>
        <dbReference type="Pfam" id="PF08267"/>
    </source>
</evidence>
<feature type="binding site" evidence="11">
    <location>
        <position position="116"/>
    </location>
    <ligand>
        <name>5-methyltetrahydropteroyltri-L-glutamate</name>
        <dbReference type="ChEBI" id="CHEBI:58207"/>
    </ligand>
</feature>
<feature type="binding site" evidence="13">
    <location>
        <position position="646"/>
    </location>
    <ligand>
        <name>Zn(2+)</name>
        <dbReference type="ChEBI" id="CHEBI:29105"/>
        <label>1</label>
        <note>catalytic</note>
    </ligand>
</feature>
<evidence type="ECO:0000256" key="5">
    <source>
        <dbReference type="ARBA" id="ARBA00022605"/>
    </source>
</evidence>
<dbReference type="GO" id="GO:0071265">
    <property type="term" value="P:L-methionine biosynthetic process"/>
    <property type="evidence" value="ECO:0007669"/>
    <property type="project" value="UniProtKB-ARBA"/>
</dbReference>
<proteinExistence type="inferred from homology"/>
<dbReference type="CDD" id="cd03311">
    <property type="entry name" value="CIMS_C_terminal_like"/>
    <property type="match status" value="1"/>
</dbReference>
<dbReference type="Pfam" id="PF01717">
    <property type="entry name" value="Meth_synt_2"/>
    <property type="match status" value="1"/>
</dbReference>
<comment type="similarity">
    <text evidence="3 11">Belongs to the vitamin-B12 independent methionine synthase family.</text>
</comment>